<dbReference type="EMBL" id="JAVRRD010000002">
    <property type="protein sequence ID" value="KAK5062832.1"/>
    <property type="molecule type" value="Genomic_DNA"/>
</dbReference>
<dbReference type="Proteomes" id="UP001358417">
    <property type="component" value="Unassembled WGS sequence"/>
</dbReference>
<dbReference type="RefSeq" id="XP_064711104.1">
    <property type="nucleotide sequence ID" value="XM_064848480.1"/>
</dbReference>
<name>A0AAV9NS51_9EURO</name>
<accession>A0AAV9NS51</accession>
<feature type="domain" description="ABM" evidence="1">
    <location>
        <begin position="18"/>
        <end position="73"/>
    </location>
</feature>
<evidence type="ECO:0000313" key="3">
    <source>
        <dbReference type="Proteomes" id="UP001358417"/>
    </source>
</evidence>
<proteinExistence type="predicted"/>
<dbReference type="InterPro" id="IPR007138">
    <property type="entry name" value="ABM_dom"/>
</dbReference>
<dbReference type="InterPro" id="IPR011008">
    <property type="entry name" value="Dimeric_a/b-barrel"/>
</dbReference>
<dbReference type="SUPFAM" id="SSF54909">
    <property type="entry name" value="Dimeric alpha+beta barrel"/>
    <property type="match status" value="1"/>
</dbReference>
<evidence type="ECO:0000259" key="1">
    <source>
        <dbReference type="Pfam" id="PF03992"/>
    </source>
</evidence>
<reference evidence="2 3" key="1">
    <citation type="submission" date="2023-08" db="EMBL/GenBank/DDBJ databases">
        <title>Black Yeasts Isolated from many extreme environments.</title>
        <authorList>
            <person name="Coleine C."/>
            <person name="Stajich J.E."/>
            <person name="Selbmann L."/>
        </authorList>
    </citation>
    <scope>NUCLEOTIDE SEQUENCE [LARGE SCALE GENOMIC DNA]</scope>
    <source>
        <strain evidence="2 3">CCFEE 5792</strain>
    </source>
</reference>
<organism evidence="2 3">
    <name type="scientific">Exophiala bonariae</name>
    <dbReference type="NCBI Taxonomy" id="1690606"/>
    <lineage>
        <taxon>Eukaryota</taxon>
        <taxon>Fungi</taxon>
        <taxon>Dikarya</taxon>
        <taxon>Ascomycota</taxon>
        <taxon>Pezizomycotina</taxon>
        <taxon>Eurotiomycetes</taxon>
        <taxon>Chaetothyriomycetidae</taxon>
        <taxon>Chaetothyriales</taxon>
        <taxon>Herpotrichiellaceae</taxon>
        <taxon>Exophiala</taxon>
    </lineage>
</organism>
<dbReference type="GeneID" id="89973085"/>
<dbReference type="AlphaFoldDB" id="A0AAV9NS51"/>
<sequence length="124" mass="14308">MTTPDSLIPLTSSLSSGVILSVKVWIPEDKMTEFFELFEPAYRAVVAEPECRFFVVSRHPQDPTCLSWVEGWSKDVQWLQEVQLNKPYYQPYLSTTEPWFLRDRVVELTVVKDGLAHFKTPAVS</sequence>
<dbReference type="Gene3D" id="3.30.70.100">
    <property type="match status" value="1"/>
</dbReference>
<keyword evidence="3" id="KW-1185">Reference proteome</keyword>
<gene>
    <name evidence="2" type="ORF">LTR84_004907</name>
</gene>
<evidence type="ECO:0000313" key="2">
    <source>
        <dbReference type="EMBL" id="KAK5062832.1"/>
    </source>
</evidence>
<protein>
    <recommendedName>
        <fullName evidence="1">ABM domain-containing protein</fullName>
    </recommendedName>
</protein>
<dbReference type="Pfam" id="PF03992">
    <property type="entry name" value="ABM"/>
    <property type="match status" value="1"/>
</dbReference>
<comment type="caution">
    <text evidence="2">The sequence shown here is derived from an EMBL/GenBank/DDBJ whole genome shotgun (WGS) entry which is preliminary data.</text>
</comment>